<evidence type="ECO:0000256" key="2">
    <source>
        <dbReference type="ARBA" id="ARBA00007362"/>
    </source>
</evidence>
<keyword evidence="4 6" id="KW-1133">Transmembrane helix</keyword>
<comment type="subcellular location">
    <subcellularLocation>
        <location evidence="1">Membrane</location>
        <topology evidence="1">Multi-pass membrane protein</topology>
    </subcellularLocation>
</comment>
<name>A0A2G5K0V6_9RHOB</name>
<sequence>MDFRAILMGLSFAFIWSSAFTSARIIVQSAPPLAVSSLRFLLAGIIAITIAYAMGQRINFTRSQWRAISVFGICQNAIYLGLFFVAMQTIEASLASIIASTMPLLVAFAATVFFKERLSVIGNLGLITGFVGVLLIMYYRFNGGVDVTGVMLCIVGVVALTIATLTVKSASTQNNLLMTVGLQMLVGSVALIIPSFIFETWQFNWSPSVFIAFVYTVLAPGIIATYIWFKLVLRIGATKAATFHFLNPFFGVAIAAVILDEQLTKTDVIGVVIIMVGILAVQLSRSKTI</sequence>
<keyword evidence="3 6" id="KW-0812">Transmembrane</keyword>
<dbReference type="PANTHER" id="PTHR32322:SF2">
    <property type="entry name" value="EAMA DOMAIN-CONTAINING PROTEIN"/>
    <property type="match status" value="1"/>
</dbReference>
<dbReference type="InterPro" id="IPR000620">
    <property type="entry name" value="EamA_dom"/>
</dbReference>
<gene>
    <name evidence="8" type="ORF">BFP76_09155</name>
</gene>
<keyword evidence="9" id="KW-1185">Reference proteome</keyword>
<evidence type="ECO:0000256" key="1">
    <source>
        <dbReference type="ARBA" id="ARBA00004141"/>
    </source>
</evidence>
<evidence type="ECO:0000256" key="6">
    <source>
        <dbReference type="SAM" id="Phobius"/>
    </source>
</evidence>
<comment type="similarity">
    <text evidence="2">Belongs to the EamA transporter family.</text>
</comment>
<evidence type="ECO:0000313" key="8">
    <source>
        <dbReference type="EMBL" id="PIB23176.1"/>
    </source>
</evidence>
<feature type="transmembrane region" description="Helical" evidence="6">
    <location>
        <begin position="265"/>
        <end position="283"/>
    </location>
</feature>
<dbReference type="Proteomes" id="UP000231516">
    <property type="component" value="Unassembled WGS sequence"/>
</dbReference>
<evidence type="ECO:0000256" key="5">
    <source>
        <dbReference type="ARBA" id="ARBA00023136"/>
    </source>
</evidence>
<dbReference type="InterPro" id="IPR050638">
    <property type="entry name" value="AA-Vitamin_Transporters"/>
</dbReference>
<feature type="transmembrane region" description="Helical" evidence="6">
    <location>
        <begin position="93"/>
        <end position="114"/>
    </location>
</feature>
<dbReference type="SUPFAM" id="SSF103481">
    <property type="entry name" value="Multidrug resistance efflux transporter EmrE"/>
    <property type="match status" value="2"/>
</dbReference>
<feature type="domain" description="EamA" evidence="7">
    <location>
        <begin position="5"/>
        <end position="137"/>
    </location>
</feature>
<dbReference type="InterPro" id="IPR037185">
    <property type="entry name" value="EmrE-like"/>
</dbReference>
<accession>A0A2G5K0V6</accession>
<evidence type="ECO:0000313" key="9">
    <source>
        <dbReference type="Proteomes" id="UP000231516"/>
    </source>
</evidence>
<proteinExistence type="inferred from homology"/>
<evidence type="ECO:0000256" key="3">
    <source>
        <dbReference type="ARBA" id="ARBA00022692"/>
    </source>
</evidence>
<organism evidence="8 9">
    <name type="scientific">Paramylibacter kogurei</name>
    <dbReference type="NCBI Taxonomy" id="1889778"/>
    <lineage>
        <taxon>Bacteria</taxon>
        <taxon>Pseudomonadati</taxon>
        <taxon>Pseudomonadota</taxon>
        <taxon>Alphaproteobacteria</taxon>
        <taxon>Rhodobacterales</taxon>
        <taxon>Paracoccaceae</taxon>
        <taxon>Paramylibacter</taxon>
    </lineage>
</organism>
<comment type="caution">
    <text evidence="8">The sequence shown here is derived from an EMBL/GenBank/DDBJ whole genome shotgun (WGS) entry which is preliminary data.</text>
</comment>
<dbReference type="RefSeq" id="WP_099594459.1">
    <property type="nucleotide sequence ID" value="NZ_MDGM01000014.1"/>
</dbReference>
<feature type="transmembrane region" description="Helical" evidence="6">
    <location>
        <begin position="147"/>
        <end position="167"/>
    </location>
</feature>
<dbReference type="GO" id="GO:0016020">
    <property type="term" value="C:membrane"/>
    <property type="evidence" value="ECO:0007669"/>
    <property type="project" value="UniProtKB-SubCell"/>
</dbReference>
<feature type="transmembrane region" description="Helical" evidence="6">
    <location>
        <begin position="209"/>
        <end position="229"/>
    </location>
</feature>
<dbReference type="PANTHER" id="PTHR32322">
    <property type="entry name" value="INNER MEMBRANE TRANSPORTER"/>
    <property type="match status" value="1"/>
</dbReference>
<feature type="transmembrane region" description="Helical" evidence="6">
    <location>
        <begin position="176"/>
        <end position="197"/>
    </location>
</feature>
<protein>
    <submittedName>
        <fullName evidence="8">Peptide ABC transporter permease</fullName>
    </submittedName>
</protein>
<evidence type="ECO:0000256" key="4">
    <source>
        <dbReference type="ARBA" id="ARBA00022989"/>
    </source>
</evidence>
<feature type="transmembrane region" description="Helical" evidence="6">
    <location>
        <begin position="67"/>
        <end position="87"/>
    </location>
</feature>
<feature type="domain" description="EamA" evidence="7">
    <location>
        <begin position="148"/>
        <end position="281"/>
    </location>
</feature>
<evidence type="ECO:0000259" key="7">
    <source>
        <dbReference type="Pfam" id="PF00892"/>
    </source>
</evidence>
<dbReference type="EMBL" id="MDGM01000014">
    <property type="protein sequence ID" value="PIB23176.1"/>
    <property type="molecule type" value="Genomic_DNA"/>
</dbReference>
<dbReference type="AlphaFoldDB" id="A0A2G5K0V6"/>
<keyword evidence="5 6" id="KW-0472">Membrane</keyword>
<feature type="transmembrane region" description="Helical" evidence="6">
    <location>
        <begin position="241"/>
        <end position="259"/>
    </location>
</feature>
<feature type="transmembrane region" description="Helical" evidence="6">
    <location>
        <begin position="33"/>
        <end position="55"/>
    </location>
</feature>
<feature type="transmembrane region" description="Helical" evidence="6">
    <location>
        <begin position="121"/>
        <end position="141"/>
    </location>
</feature>
<dbReference type="Pfam" id="PF00892">
    <property type="entry name" value="EamA"/>
    <property type="match status" value="2"/>
</dbReference>
<dbReference type="Gene3D" id="1.10.3730.20">
    <property type="match status" value="1"/>
</dbReference>
<dbReference type="OrthoDB" id="7274881at2"/>
<reference evidence="8 9" key="1">
    <citation type="submission" date="2016-08" db="EMBL/GenBank/DDBJ databases">
        <title>Draft genome of Amylibacter sp. strain 4G11.</title>
        <authorList>
            <person name="Wong S.-K."/>
            <person name="Hamasaki K."/>
            <person name="Yoshizawa S."/>
        </authorList>
    </citation>
    <scope>NUCLEOTIDE SEQUENCE [LARGE SCALE GENOMIC DNA]</scope>
    <source>
        <strain evidence="8 9">4G11</strain>
    </source>
</reference>